<dbReference type="GO" id="GO:0004719">
    <property type="term" value="F:protein-L-isoaspartate (D-aspartate) O-methyltransferase activity"/>
    <property type="evidence" value="ECO:0007669"/>
    <property type="project" value="UniProtKB-EC"/>
</dbReference>
<keyword evidence="4 9" id="KW-0489">Methyltransferase</keyword>
<evidence type="ECO:0000256" key="2">
    <source>
        <dbReference type="ARBA" id="ARBA00005369"/>
    </source>
</evidence>
<evidence type="ECO:0000256" key="9">
    <source>
        <dbReference type="HAMAP-Rule" id="MF_00090"/>
    </source>
</evidence>
<dbReference type="HAMAP" id="MF_00090">
    <property type="entry name" value="PIMT"/>
    <property type="match status" value="1"/>
</dbReference>
<evidence type="ECO:0000256" key="6">
    <source>
        <dbReference type="ARBA" id="ARBA00022691"/>
    </source>
</evidence>
<comment type="function">
    <text evidence="7 9">Catalyzes the methyl esterification of L-isoaspartyl residues in peptides and proteins that result from spontaneous decomposition of normal L-aspartyl and L-asparaginyl residues. It plays a role in the repair and/or degradation of damaged proteins.</text>
</comment>
<keyword evidence="3 9" id="KW-0963">Cytoplasm</keyword>
<dbReference type="Proteomes" id="UP001208689">
    <property type="component" value="Chromosome"/>
</dbReference>
<proteinExistence type="inferred from homology"/>
<dbReference type="PANTHER" id="PTHR11579:SF0">
    <property type="entry name" value="PROTEIN-L-ISOASPARTATE(D-ASPARTATE) O-METHYLTRANSFERASE"/>
    <property type="match status" value="1"/>
</dbReference>
<dbReference type="Pfam" id="PF01135">
    <property type="entry name" value="PCMT"/>
    <property type="match status" value="1"/>
</dbReference>
<evidence type="ECO:0000256" key="1">
    <source>
        <dbReference type="ARBA" id="ARBA00004496"/>
    </source>
</evidence>
<protein>
    <recommendedName>
        <fullName evidence="9">Protein-L-isoaspartate O-methyltransferase</fullName>
        <ecNumber evidence="9">2.1.1.77</ecNumber>
    </recommendedName>
    <alternativeName>
        <fullName evidence="9">L-isoaspartyl protein carboxyl methyltransferase</fullName>
    </alternativeName>
    <alternativeName>
        <fullName evidence="9">Protein L-isoaspartyl methyltransferase</fullName>
    </alternativeName>
    <alternativeName>
        <fullName evidence="9">Protein-beta-aspartate methyltransferase</fullName>
        <shortName evidence="9">PIMT</shortName>
    </alternativeName>
</protein>
<dbReference type="NCBIfam" id="TIGR00080">
    <property type="entry name" value="pimt"/>
    <property type="match status" value="1"/>
</dbReference>
<organism evidence="10 11">
    <name type="scientific">Candidatus Lokiarchaeum ossiferum</name>
    <dbReference type="NCBI Taxonomy" id="2951803"/>
    <lineage>
        <taxon>Archaea</taxon>
        <taxon>Promethearchaeati</taxon>
        <taxon>Promethearchaeota</taxon>
        <taxon>Promethearchaeia</taxon>
        <taxon>Promethearchaeales</taxon>
        <taxon>Promethearchaeaceae</taxon>
        <taxon>Candidatus Lokiarchaeum</taxon>
    </lineage>
</organism>
<comment type="catalytic activity">
    <reaction evidence="8 9">
        <text>[protein]-L-isoaspartate + S-adenosyl-L-methionine = [protein]-L-isoaspartate alpha-methyl ester + S-adenosyl-L-homocysteine</text>
        <dbReference type="Rhea" id="RHEA:12705"/>
        <dbReference type="Rhea" id="RHEA-COMP:12143"/>
        <dbReference type="Rhea" id="RHEA-COMP:12144"/>
        <dbReference type="ChEBI" id="CHEBI:57856"/>
        <dbReference type="ChEBI" id="CHEBI:59789"/>
        <dbReference type="ChEBI" id="CHEBI:90596"/>
        <dbReference type="ChEBI" id="CHEBI:90598"/>
        <dbReference type="EC" id="2.1.1.77"/>
    </reaction>
</comment>
<evidence type="ECO:0000256" key="8">
    <source>
        <dbReference type="ARBA" id="ARBA00029295"/>
    </source>
</evidence>
<dbReference type="InterPro" id="IPR029063">
    <property type="entry name" value="SAM-dependent_MTases_sf"/>
</dbReference>
<dbReference type="SUPFAM" id="SSF53335">
    <property type="entry name" value="S-adenosyl-L-methionine-dependent methyltransferases"/>
    <property type="match status" value="1"/>
</dbReference>
<dbReference type="PANTHER" id="PTHR11579">
    <property type="entry name" value="PROTEIN-L-ISOASPARTATE O-METHYLTRANSFERASE"/>
    <property type="match status" value="1"/>
</dbReference>
<dbReference type="Gene3D" id="3.40.50.150">
    <property type="entry name" value="Vaccinia Virus protein VP39"/>
    <property type="match status" value="1"/>
</dbReference>
<evidence type="ECO:0000256" key="3">
    <source>
        <dbReference type="ARBA" id="ARBA00022490"/>
    </source>
</evidence>
<keyword evidence="5 9" id="KW-0808">Transferase</keyword>
<evidence type="ECO:0000313" key="11">
    <source>
        <dbReference type="Proteomes" id="UP001208689"/>
    </source>
</evidence>
<sequence length="216" mass="24411">MEEQRLNMVSQLQSRKILESKMIIEAMKKVPRHLFVPLNMKNRAYEDNPLQIDCGQTISAPHMNAMMCEYLQIEKGQKILEIGTGSGYHCALLAEIVGNKGKIYSIERVPRLAKKASKVLRVLNYDNIEIITGDGSCGHQIEAPYDRILVTAASPQIPEILIQQLSENGGIMCIPTGKQRWIQDLLVIKRHEHSIEKKCVSKVIFVPLIGKFGFKE</sequence>
<keyword evidence="6 9" id="KW-0949">S-adenosyl-L-methionine</keyword>
<keyword evidence="11" id="KW-1185">Reference proteome</keyword>
<accession>A0ABY6HS82</accession>
<comment type="subcellular location">
    <subcellularLocation>
        <location evidence="1 9">Cytoplasm</location>
    </subcellularLocation>
</comment>
<dbReference type="NCBIfam" id="NF010549">
    <property type="entry name" value="PRK13942.1"/>
    <property type="match status" value="1"/>
</dbReference>
<dbReference type="EC" id="2.1.1.77" evidence="9"/>
<gene>
    <name evidence="9" type="primary">pcm</name>
    <name evidence="10" type="ORF">NEF87_002667</name>
</gene>
<dbReference type="NCBIfam" id="NF001453">
    <property type="entry name" value="PRK00312.1"/>
    <property type="match status" value="1"/>
</dbReference>
<dbReference type="CDD" id="cd02440">
    <property type="entry name" value="AdoMet_MTases"/>
    <property type="match status" value="1"/>
</dbReference>
<name>A0ABY6HS82_9ARCH</name>
<comment type="similarity">
    <text evidence="2 9">Belongs to the methyltransferase superfamily. L-isoaspartyl/D-aspartyl protein methyltransferase family.</text>
</comment>
<evidence type="ECO:0000313" key="10">
    <source>
        <dbReference type="EMBL" id="UYP46382.1"/>
    </source>
</evidence>
<dbReference type="GO" id="GO:0032259">
    <property type="term" value="P:methylation"/>
    <property type="evidence" value="ECO:0007669"/>
    <property type="project" value="UniProtKB-KW"/>
</dbReference>
<evidence type="ECO:0000256" key="5">
    <source>
        <dbReference type="ARBA" id="ARBA00022679"/>
    </source>
</evidence>
<evidence type="ECO:0000256" key="7">
    <source>
        <dbReference type="ARBA" id="ARBA00025330"/>
    </source>
</evidence>
<dbReference type="EMBL" id="CP104013">
    <property type="protein sequence ID" value="UYP46382.1"/>
    <property type="molecule type" value="Genomic_DNA"/>
</dbReference>
<feature type="active site" evidence="9">
    <location>
        <position position="59"/>
    </location>
</feature>
<evidence type="ECO:0000256" key="4">
    <source>
        <dbReference type="ARBA" id="ARBA00022603"/>
    </source>
</evidence>
<dbReference type="InterPro" id="IPR000682">
    <property type="entry name" value="PCMT"/>
</dbReference>
<reference evidence="10" key="1">
    <citation type="submission" date="2022-09" db="EMBL/GenBank/DDBJ databases">
        <title>Actin cytoskeleton and complex cell architecture in an #Asgard archaeon.</title>
        <authorList>
            <person name="Ponce Toledo R.I."/>
            <person name="Schleper C."/>
            <person name="Rodrigues Oliveira T."/>
            <person name="Wollweber F."/>
            <person name="Xu J."/>
            <person name="Rittmann S."/>
            <person name="Klingl A."/>
            <person name="Pilhofer M."/>
        </authorList>
    </citation>
    <scope>NUCLEOTIDE SEQUENCE</scope>
    <source>
        <strain evidence="10">B-35</strain>
    </source>
</reference>